<dbReference type="EMBL" id="VCQU01000003">
    <property type="protein sequence ID" value="NMN95538.1"/>
    <property type="molecule type" value="Genomic_DNA"/>
</dbReference>
<dbReference type="RefSeq" id="WP_338079809.1">
    <property type="nucleotide sequence ID" value="NZ_VCQU01000003.1"/>
</dbReference>
<name>A0A848KDA1_9NOCA</name>
<keyword evidence="1" id="KW-1133">Transmembrane helix</keyword>
<keyword evidence="3" id="KW-1185">Reference proteome</keyword>
<evidence type="ECO:0000313" key="2">
    <source>
        <dbReference type="EMBL" id="NMN95538.1"/>
    </source>
</evidence>
<organism evidence="2 3">
    <name type="scientific">Antrihabitans stalactiti</name>
    <dbReference type="NCBI Taxonomy" id="2584121"/>
    <lineage>
        <taxon>Bacteria</taxon>
        <taxon>Bacillati</taxon>
        <taxon>Actinomycetota</taxon>
        <taxon>Actinomycetes</taxon>
        <taxon>Mycobacteriales</taxon>
        <taxon>Nocardiaceae</taxon>
        <taxon>Antrihabitans</taxon>
    </lineage>
</organism>
<protein>
    <recommendedName>
        <fullName evidence="4">Mce-associated membrane protein</fullName>
    </recommendedName>
</protein>
<sequence length="192" mass="20280">MTMTEGTTAVDESKPAPKRSVSLSLSTLLWSAATVVLAIAVVVLTVLLVSSRSDLSDRDAAAADDRKAEQVATDYSVGAATVRFDDFEAWVGRLKANTTPTLANKFDATAPKLKEILTPLQWTSSANPLAAKVISEDGGIYRVDVFVNVNSTNAQNPGGAQTTVTYTVTVDRDSDWKITDVGGGMDAALPTK</sequence>
<reference evidence="2 3" key="2">
    <citation type="submission" date="2020-06" db="EMBL/GenBank/DDBJ databases">
        <title>Antribacter stalactiti gen. nov., sp. nov., a new member of the family Nacardiaceae isolated from a cave.</title>
        <authorList>
            <person name="Kim I.S."/>
        </authorList>
    </citation>
    <scope>NUCLEOTIDE SEQUENCE [LARGE SCALE GENOMIC DNA]</scope>
    <source>
        <strain evidence="2 3">YC2-7</strain>
    </source>
</reference>
<keyword evidence="1" id="KW-0472">Membrane</keyword>
<accession>A0A848KDA1</accession>
<feature type="transmembrane region" description="Helical" evidence="1">
    <location>
        <begin position="28"/>
        <end position="49"/>
    </location>
</feature>
<comment type="caution">
    <text evidence="2">The sequence shown here is derived from an EMBL/GenBank/DDBJ whole genome shotgun (WGS) entry which is preliminary data.</text>
</comment>
<keyword evidence="1" id="KW-0812">Transmembrane</keyword>
<evidence type="ECO:0000313" key="3">
    <source>
        <dbReference type="Proteomes" id="UP000535543"/>
    </source>
</evidence>
<dbReference type="Proteomes" id="UP000535543">
    <property type="component" value="Unassembled WGS sequence"/>
</dbReference>
<reference evidence="2 3" key="1">
    <citation type="submission" date="2019-05" db="EMBL/GenBank/DDBJ databases">
        <authorList>
            <person name="Lee S.D."/>
        </authorList>
    </citation>
    <scope>NUCLEOTIDE SEQUENCE [LARGE SCALE GENOMIC DNA]</scope>
    <source>
        <strain evidence="2 3">YC2-7</strain>
    </source>
</reference>
<gene>
    <name evidence="2" type="ORF">FGL95_10890</name>
</gene>
<evidence type="ECO:0000256" key="1">
    <source>
        <dbReference type="SAM" id="Phobius"/>
    </source>
</evidence>
<dbReference type="AlphaFoldDB" id="A0A848KDA1"/>
<proteinExistence type="predicted"/>
<evidence type="ECO:0008006" key="4">
    <source>
        <dbReference type="Google" id="ProtNLM"/>
    </source>
</evidence>